<feature type="region of interest" description="Disordered" evidence="2">
    <location>
        <begin position="208"/>
        <end position="251"/>
    </location>
</feature>
<name>A0A194RRK0_PAPMA</name>
<dbReference type="Gene3D" id="2.60.40.4100">
    <property type="entry name" value="Zona pellucida, ZP-C domain"/>
    <property type="match status" value="1"/>
</dbReference>
<evidence type="ECO:0000313" key="5">
    <source>
        <dbReference type="EMBL" id="KPJ20024.1"/>
    </source>
</evidence>
<dbReference type="PROSITE" id="PS51034">
    <property type="entry name" value="ZP_2"/>
    <property type="match status" value="1"/>
</dbReference>
<keyword evidence="3" id="KW-0472">Membrane</keyword>
<dbReference type="InterPro" id="IPR001507">
    <property type="entry name" value="ZP_dom"/>
</dbReference>
<dbReference type="Pfam" id="PF00100">
    <property type="entry name" value="Zona_pellucida"/>
    <property type="match status" value="1"/>
</dbReference>
<dbReference type="EMBL" id="KQ459765">
    <property type="protein sequence ID" value="KPJ20024.1"/>
    <property type="molecule type" value="Genomic_DNA"/>
</dbReference>
<protein>
    <recommendedName>
        <fullName evidence="4">ZP domain-containing protein</fullName>
    </recommendedName>
</protein>
<evidence type="ECO:0000256" key="2">
    <source>
        <dbReference type="SAM" id="MobiDB-lite"/>
    </source>
</evidence>
<organism evidence="5 6">
    <name type="scientific">Papilio machaon</name>
    <name type="common">Old World swallowtail butterfly</name>
    <dbReference type="NCBI Taxonomy" id="76193"/>
    <lineage>
        <taxon>Eukaryota</taxon>
        <taxon>Metazoa</taxon>
        <taxon>Ecdysozoa</taxon>
        <taxon>Arthropoda</taxon>
        <taxon>Hexapoda</taxon>
        <taxon>Insecta</taxon>
        <taxon>Pterygota</taxon>
        <taxon>Neoptera</taxon>
        <taxon>Endopterygota</taxon>
        <taxon>Lepidoptera</taxon>
        <taxon>Glossata</taxon>
        <taxon>Ditrysia</taxon>
        <taxon>Papilionoidea</taxon>
        <taxon>Papilionidae</taxon>
        <taxon>Papilioninae</taxon>
        <taxon>Papilio</taxon>
    </lineage>
</organism>
<keyword evidence="3" id="KW-0812">Transmembrane</keyword>
<dbReference type="FunCoup" id="A0A194RRK0">
    <property type="interactions" value="20"/>
</dbReference>
<keyword evidence="1" id="KW-1015">Disulfide bond</keyword>
<feature type="transmembrane region" description="Helical" evidence="3">
    <location>
        <begin position="602"/>
        <end position="624"/>
    </location>
</feature>
<evidence type="ECO:0000256" key="1">
    <source>
        <dbReference type="ARBA" id="ARBA00023157"/>
    </source>
</evidence>
<dbReference type="InParanoid" id="A0A194RRK0"/>
<evidence type="ECO:0000313" key="6">
    <source>
        <dbReference type="Proteomes" id="UP000053240"/>
    </source>
</evidence>
<accession>A0A194RRK0</accession>
<gene>
    <name evidence="5" type="ORF">RR48_07489</name>
</gene>
<dbReference type="Proteomes" id="UP000053240">
    <property type="component" value="Unassembled WGS sequence"/>
</dbReference>
<keyword evidence="6" id="KW-1185">Reference proteome</keyword>
<proteinExistence type="predicted"/>
<evidence type="ECO:0000259" key="4">
    <source>
        <dbReference type="PROSITE" id="PS51034"/>
    </source>
</evidence>
<evidence type="ECO:0000256" key="3">
    <source>
        <dbReference type="SAM" id="Phobius"/>
    </source>
</evidence>
<dbReference type="InterPro" id="IPR055355">
    <property type="entry name" value="ZP-C"/>
</dbReference>
<sequence>MEKCKFGACTKCVRKEVNVELEPEAGACEAGSGSGGGGAGPGAEAWRRQCGCVRTSDKLRRIIEQFPCAPPPSPADKGTSQFHNTGTCISAFCSVHQNRAIPSCEQRADDSVECATMVKDKEIEPESSRPFGVVTDIVQLLQLSVTATALALYYLIYCYMQLVYYTLRSALYFHNADGAFPLCSALNDSCPKCRPVHRLVKNGAKYEQTSTSPYAEGSSESSEASTEAHLVSASAELHEGSGDDPPGIAVTSSIKNETREALKSDGSEQDPVVFVSEKNSYIPVSIKPRSPASEVAWREPPAWEREYRRQRTNGSRVQYIEAECQDDFMKIKVGFNGSFNGLVYSAGYSYDPDCMYINGSGREYYEFYIQLNRCGTLGRNGQHEDTKKHPTVSSFITTGNPVVFTLQPPECYMEIRGGYSATGARISGPVRVGDPLTLLIYMRSSYDGFDIVVNDCFAHNGAGKRIQLIDESGCPVEEKLISRFRGSWSESGVYETQVYAYMKTFRFTGSPALYIECDVRMCHGRCPSQPCHWRNMKSVRRRSVAGREEAAGVEGRDGMAPRLSENISLFQSLRVLQEDEEDAEMAPSTASTDGQTCIRSSALSALVATCGALVAALCGALLVLARGRRHATPTDPAHVYVPHKGRIK</sequence>
<reference evidence="5 6" key="1">
    <citation type="journal article" date="2015" name="Nat. Commun.">
        <title>Outbred genome sequencing and CRISPR/Cas9 gene editing in butterflies.</title>
        <authorList>
            <person name="Li X."/>
            <person name="Fan D."/>
            <person name="Zhang W."/>
            <person name="Liu G."/>
            <person name="Zhang L."/>
            <person name="Zhao L."/>
            <person name="Fang X."/>
            <person name="Chen L."/>
            <person name="Dong Y."/>
            <person name="Chen Y."/>
            <person name="Ding Y."/>
            <person name="Zhao R."/>
            <person name="Feng M."/>
            <person name="Zhu Y."/>
            <person name="Feng Y."/>
            <person name="Jiang X."/>
            <person name="Zhu D."/>
            <person name="Xiang H."/>
            <person name="Feng X."/>
            <person name="Li S."/>
            <person name="Wang J."/>
            <person name="Zhang G."/>
            <person name="Kronforst M.R."/>
            <person name="Wang W."/>
        </authorList>
    </citation>
    <scope>NUCLEOTIDE SEQUENCE [LARGE SCALE GENOMIC DNA]</scope>
    <source>
        <strain evidence="5">Ya'a_city_454_Pm</strain>
        <tissue evidence="5">Whole body</tissue>
    </source>
</reference>
<dbReference type="PANTHER" id="PTHR46560">
    <property type="entry name" value="CYPHER, ISOFORM B"/>
    <property type="match status" value="1"/>
</dbReference>
<dbReference type="SMART" id="SM00241">
    <property type="entry name" value="ZP"/>
    <property type="match status" value="1"/>
</dbReference>
<dbReference type="STRING" id="76193.A0A194RRK0"/>
<feature type="domain" description="ZP" evidence="4">
    <location>
        <begin position="157"/>
        <end position="538"/>
    </location>
</feature>
<dbReference type="InterPro" id="IPR042235">
    <property type="entry name" value="ZP-C_dom"/>
</dbReference>
<dbReference type="PANTHER" id="PTHR46560:SF3">
    <property type="entry name" value="ZP DOMAIN-CONTAINING PROTEIN"/>
    <property type="match status" value="1"/>
</dbReference>
<dbReference type="AlphaFoldDB" id="A0A194RRK0"/>
<feature type="compositionally biased region" description="Low complexity" evidence="2">
    <location>
        <begin position="210"/>
        <end position="228"/>
    </location>
</feature>
<keyword evidence="3" id="KW-1133">Transmembrane helix</keyword>